<dbReference type="EC" id="2.4.-.-" evidence="3"/>
<organism evidence="3 4">
    <name type="scientific">Sphingobacterium kitahiroshimense</name>
    <dbReference type="NCBI Taxonomy" id="470446"/>
    <lineage>
        <taxon>Bacteria</taxon>
        <taxon>Pseudomonadati</taxon>
        <taxon>Bacteroidota</taxon>
        <taxon>Sphingobacteriia</taxon>
        <taxon>Sphingobacteriales</taxon>
        <taxon>Sphingobacteriaceae</taxon>
        <taxon>Sphingobacterium</taxon>
    </lineage>
</organism>
<dbReference type="Gene3D" id="3.90.550.10">
    <property type="entry name" value="Spore Coat Polysaccharide Biosynthesis Protein SpsA, Chain A"/>
    <property type="match status" value="1"/>
</dbReference>
<feature type="domain" description="Glycosyltransferase 2-like" evidence="2">
    <location>
        <begin position="161"/>
        <end position="263"/>
    </location>
</feature>
<sequence>MTAIFPLSDDLNNKSDCFSEDLSHEIATTPFHKLLNAIELAKRADEDILYFSFEEFQLDIDESTLEEIIIEVAEKKIYFLYVDVDYDEKMPINERLSVISSIHGVRSFILLRPIFNYITEILSFHNIDNVGELDFFKIIAPHNFLIDVKSNWILPESKIHVISPFRNVEKYILECYNSIIEQKYTNFHIHFINDNSDDLGGMLIPIHTHVSVKENDVRKYALLNIIETLCEKEFDDEDIICIVDGDDRLPHDAVFSIVNSCYKSFDCLMTYGSLAHYNKIRKHGGVYEAIDFENIRNAYWHYFPLRTFKYKVFKEFLKQDPHLNQIKRSDGSFLEMPYDMALFFNLLEITGYHRLHFIDTIMYEYRGHPNNDFNTNGKLQKQGENEVRSKGPLIRKEF</sequence>
<dbReference type="GO" id="GO:0016757">
    <property type="term" value="F:glycosyltransferase activity"/>
    <property type="evidence" value="ECO:0007669"/>
    <property type="project" value="UniProtKB-KW"/>
</dbReference>
<keyword evidence="3" id="KW-0808">Transferase</keyword>
<accession>A0ABV0BSE0</accession>
<protein>
    <submittedName>
        <fullName evidence="3">Glycosyltransferase family A protein</fullName>
        <ecNumber evidence="3">2.4.-.-</ecNumber>
    </submittedName>
</protein>
<reference evidence="3 4" key="1">
    <citation type="submission" date="2024-04" db="EMBL/GenBank/DDBJ databases">
        <title>WGS of bacteria from Torrens River.</title>
        <authorList>
            <person name="Wyrsch E.R."/>
            <person name="Drigo B."/>
        </authorList>
    </citation>
    <scope>NUCLEOTIDE SEQUENCE [LARGE SCALE GENOMIC DNA]</scope>
    <source>
        <strain evidence="3 4">TWI391</strain>
    </source>
</reference>
<gene>
    <name evidence="3" type="ORF">ABE541_09560</name>
</gene>
<dbReference type="InterPro" id="IPR029044">
    <property type="entry name" value="Nucleotide-diphossugar_trans"/>
</dbReference>
<dbReference type="InterPro" id="IPR001173">
    <property type="entry name" value="Glyco_trans_2-like"/>
</dbReference>
<keyword evidence="4" id="KW-1185">Reference proteome</keyword>
<evidence type="ECO:0000256" key="1">
    <source>
        <dbReference type="SAM" id="MobiDB-lite"/>
    </source>
</evidence>
<name>A0ABV0BSE0_9SPHI</name>
<dbReference type="EMBL" id="JBDJNQ010000003">
    <property type="protein sequence ID" value="MEN5377507.1"/>
    <property type="molecule type" value="Genomic_DNA"/>
</dbReference>
<dbReference type="CDD" id="cd00761">
    <property type="entry name" value="Glyco_tranf_GTA_type"/>
    <property type="match status" value="1"/>
</dbReference>
<dbReference type="Pfam" id="PF00535">
    <property type="entry name" value="Glycos_transf_2"/>
    <property type="match status" value="1"/>
</dbReference>
<feature type="compositionally biased region" description="Basic and acidic residues" evidence="1">
    <location>
        <begin position="381"/>
        <end position="398"/>
    </location>
</feature>
<evidence type="ECO:0000313" key="4">
    <source>
        <dbReference type="Proteomes" id="UP001409291"/>
    </source>
</evidence>
<dbReference type="Proteomes" id="UP001409291">
    <property type="component" value="Unassembled WGS sequence"/>
</dbReference>
<proteinExistence type="predicted"/>
<keyword evidence="3" id="KW-0328">Glycosyltransferase</keyword>
<feature type="region of interest" description="Disordered" evidence="1">
    <location>
        <begin position="373"/>
        <end position="398"/>
    </location>
</feature>
<dbReference type="SUPFAM" id="SSF53448">
    <property type="entry name" value="Nucleotide-diphospho-sugar transferases"/>
    <property type="match status" value="1"/>
</dbReference>
<evidence type="ECO:0000313" key="3">
    <source>
        <dbReference type="EMBL" id="MEN5377507.1"/>
    </source>
</evidence>
<dbReference type="RefSeq" id="WP_346581172.1">
    <property type="nucleotide sequence ID" value="NZ_JBDJLH010000004.1"/>
</dbReference>
<comment type="caution">
    <text evidence="3">The sequence shown here is derived from an EMBL/GenBank/DDBJ whole genome shotgun (WGS) entry which is preliminary data.</text>
</comment>
<evidence type="ECO:0000259" key="2">
    <source>
        <dbReference type="Pfam" id="PF00535"/>
    </source>
</evidence>